<dbReference type="PANTHER" id="PTHR46113">
    <property type="entry name" value="SNAC DOMAIN-CONTAINING PROTEIN"/>
    <property type="match status" value="1"/>
</dbReference>
<dbReference type="Gene3D" id="3.30.40.10">
    <property type="entry name" value="Zinc/RING finger domain, C3HC4 (zinc finger)"/>
    <property type="match status" value="1"/>
</dbReference>
<proteinExistence type="predicted"/>
<keyword evidence="3" id="KW-0862">Zinc</keyword>
<evidence type="ECO:0000256" key="4">
    <source>
        <dbReference type="SAM" id="Phobius"/>
    </source>
</evidence>
<dbReference type="OrthoDB" id="273089at2759"/>
<keyword evidence="1" id="KW-0479">Metal-binding</keyword>
<comment type="caution">
    <text evidence="6">The sequence shown here is derived from an EMBL/GenBank/DDBJ whole genome shotgun (WGS) entry which is preliminary data.</text>
</comment>
<feature type="transmembrane region" description="Helical" evidence="4">
    <location>
        <begin position="177"/>
        <end position="200"/>
    </location>
</feature>
<evidence type="ECO:0000313" key="6">
    <source>
        <dbReference type="EMBL" id="KAE9522746.1"/>
    </source>
</evidence>
<evidence type="ECO:0000256" key="3">
    <source>
        <dbReference type="ARBA" id="ARBA00022833"/>
    </source>
</evidence>
<keyword evidence="7" id="KW-1185">Reference proteome</keyword>
<protein>
    <recommendedName>
        <fullName evidence="5">RING-CH-type domain-containing protein</fullName>
    </recommendedName>
</protein>
<dbReference type="PANTHER" id="PTHR46113:SF1">
    <property type="entry name" value="PEPTIDASE M17 LEUCYL AMINOPEPTIDASE N-TERMINAL DOMAIN-CONTAINING PROTEIN"/>
    <property type="match status" value="1"/>
</dbReference>
<dbReference type="InterPro" id="IPR011016">
    <property type="entry name" value="Znf_RING-CH"/>
</dbReference>
<sequence>MVENLKEKNNDEKFSLKPEKITNFLNRDLPTDLFTPHAFSKFYQFNISKDFLQLDKLEWLNNDNYEIAQSILISLKVVNDMAERNLKLMEEFNQKATTNKDQKQYLLQNILFVWIGSVGNVHLTCLERWINECGIDRCELCLFQFTSDQTRRYTVWQSLMIWTRNPVHRSLLISDSIVMIVLTVVMACLITSVVMGMTVFSTSKTDR</sequence>
<dbReference type="Pfam" id="PF12906">
    <property type="entry name" value="RINGv"/>
    <property type="match status" value="1"/>
</dbReference>
<feature type="domain" description="RING-CH-type" evidence="5">
    <location>
        <begin position="116"/>
        <end position="141"/>
    </location>
</feature>
<reference evidence="6 7" key="1">
    <citation type="submission" date="2019-08" db="EMBL/GenBank/DDBJ databases">
        <title>The genome of the soybean aphid Biotype 1, its phylome, world population structure and adaptation to the North American continent.</title>
        <authorList>
            <person name="Giordano R."/>
            <person name="Donthu R.K."/>
            <person name="Hernandez A.G."/>
            <person name="Wright C.L."/>
            <person name="Zimin A.V."/>
        </authorList>
    </citation>
    <scope>NUCLEOTIDE SEQUENCE [LARGE SCALE GENOMIC DNA]</scope>
    <source>
        <tissue evidence="6">Whole aphids</tissue>
    </source>
</reference>
<dbReference type="SUPFAM" id="SSF57850">
    <property type="entry name" value="RING/U-box"/>
    <property type="match status" value="1"/>
</dbReference>
<keyword evidence="2" id="KW-0863">Zinc-finger</keyword>
<dbReference type="InterPro" id="IPR013083">
    <property type="entry name" value="Znf_RING/FYVE/PHD"/>
</dbReference>
<organism evidence="6 7">
    <name type="scientific">Aphis glycines</name>
    <name type="common">Soybean aphid</name>
    <dbReference type="NCBI Taxonomy" id="307491"/>
    <lineage>
        <taxon>Eukaryota</taxon>
        <taxon>Metazoa</taxon>
        <taxon>Ecdysozoa</taxon>
        <taxon>Arthropoda</taxon>
        <taxon>Hexapoda</taxon>
        <taxon>Insecta</taxon>
        <taxon>Pterygota</taxon>
        <taxon>Neoptera</taxon>
        <taxon>Paraneoptera</taxon>
        <taxon>Hemiptera</taxon>
        <taxon>Sternorrhyncha</taxon>
        <taxon>Aphidomorpha</taxon>
        <taxon>Aphidoidea</taxon>
        <taxon>Aphididae</taxon>
        <taxon>Aphidini</taxon>
        <taxon>Aphis</taxon>
        <taxon>Aphis</taxon>
    </lineage>
</organism>
<dbReference type="AlphaFoldDB" id="A0A6G0SWJ6"/>
<dbReference type="EMBL" id="VYZN01000687">
    <property type="protein sequence ID" value="KAE9522746.1"/>
    <property type="molecule type" value="Genomic_DNA"/>
</dbReference>
<evidence type="ECO:0000259" key="5">
    <source>
        <dbReference type="Pfam" id="PF12906"/>
    </source>
</evidence>
<accession>A0A6G0SWJ6</accession>
<keyword evidence="4" id="KW-0472">Membrane</keyword>
<evidence type="ECO:0000313" key="7">
    <source>
        <dbReference type="Proteomes" id="UP000475862"/>
    </source>
</evidence>
<dbReference type="GO" id="GO:0008270">
    <property type="term" value="F:zinc ion binding"/>
    <property type="evidence" value="ECO:0007669"/>
    <property type="project" value="UniProtKB-KW"/>
</dbReference>
<keyword evidence="4" id="KW-0812">Transmembrane</keyword>
<gene>
    <name evidence="6" type="ORF">AGLY_016855</name>
</gene>
<keyword evidence="4" id="KW-1133">Transmembrane helix</keyword>
<evidence type="ECO:0000256" key="1">
    <source>
        <dbReference type="ARBA" id="ARBA00022723"/>
    </source>
</evidence>
<evidence type="ECO:0000256" key="2">
    <source>
        <dbReference type="ARBA" id="ARBA00022771"/>
    </source>
</evidence>
<dbReference type="Proteomes" id="UP000475862">
    <property type="component" value="Unassembled WGS sequence"/>
</dbReference>
<name>A0A6G0SWJ6_APHGL</name>